<gene>
    <name evidence="3" type="ordered locus">Dde_2642</name>
</gene>
<dbReference type="KEGG" id="dde:Dde_2642"/>
<reference evidence="3 4" key="1">
    <citation type="journal article" date="2011" name="J. Bacteriol.">
        <title>Complete genome sequence and updated annotation of Desulfovibrio alaskensis G20.</title>
        <authorList>
            <person name="Hauser L.J."/>
            <person name="Land M.L."/>
            <person name="Brown S.D."/>
            <person name="Larimer F."/>
            <person name="Keller K.L."/>
            <person name="Rapp-Giles B.J."/>
            <person name="Price M.N."/>
            <person name="Lin M."/>
            <person name="Bruce D.C."/>
            <person name="Detter J.C."/>
            <person name="Tapia R."/>
            <person name="Han C.S."/>
            <person name="Goodwin L.A."/>
            <person name="Cheng J.F."/>
            <person name="Pitluck S."/>
            <person name="Copeland A."/>
            <person name="Lucas S."/>
            <person name="Nolan M."/>
            <person name="Lapidus A.L."/>
            <person name="Palumbo A.V."/>
            <person name="Wall J.D."/>
        </authorList>
    </citation>
    <scope>NUCLEOTIDE SEQUENCE [LARGE SCALE GENOMIC DNA]</scope>
    <source>
        <strain evidence="4">ATCC BAA 1058 / DSM 17464 / G20</strain>
    </source>
</reference>
<evidence type="ECO:0000256" key="1">
    <source>
        <dbReference type="SAM" id="MobiDB-lite"/>
    </source>
</evidence>
<dbReference type="PANTHER" id="PTHR42895:SF1">
    <property type="entry name" value="IRON-SULFUR CLUSTER PROTEIN"/>
    <property type="match status" value="1"/>
</dbReference>
<evidence type="ECO:0000313" key="4">
    <source>
        <dbReference type="Proteomes" id="UP000002710"/>
    </source>
</evidence>
<proteinExistence type="predicted"/>
<accession>Q30Y08</accession>
<dbReference type="HOGENOM" id="CLU_074768_0_0_7"/>
<dbReference type="PANTHER" id="PTHR42895">
    <property type="entry name" value="IRON-SULFUR CLUSTER-BINDING PROTEIN-RELATED"/>
    <property type="match status" value="1"/>
</dbReference>
<evidence type="ECO:0000313" key="3">
    <source>
        <dbReference type="EMBL" id="ABB39438.2"/>
    </source>
</evidence>
<dbReference type="Pfam" id="PF13237">
    <property type="entry name" value="Fer4_10"/>
    <property type="match status" value="1"/>
</dbReference>
<dbReference type="EMBL" id="CP000112">
    <property type="protein sequence ID" value="ABB39438.2"/>
    <property type="molecule type" value="Genomic_DNA"/>
</dbReference>
<name>Q30Y08_OLEA2</name>
<feature type="compositionally biased region" description="Polar residues" evidence="1">
    <location>
        <begin position="150"/>
        <end position="160"/>
    </location>
</feature>
<evidence type="ECO:0000259" key="2">
    <source>
        <dbReference type="PROSITE" id="PS51379"/>
    </source>
</evidence>
<dbReference type="AlphaFoldDB" id="Q30Y08"/>
<dbReference type="PROSITE" id="PS51379">
    <property type="entry name" value="4FE4S_FER_2"/>
    <property type="match status" value="2"/>
</dbReference>
<dbReference type="eggNOG" id="COG1145">
    <property type="taxonomic scope" value="Bacteria"/>
</dbReference>
<feature type="region of interest" description="Disordered" evidence="1">
    <location>
        <begin position="115"/>
        <end position="167"/>
    </location>
</feature>
<dbReference type="Gene3D" id="3.30.70.20">
    <property type="match status" value="1"/>
</dbReference>
<sequence>MPMPVLRPCAPGVPASTQCGTGKHTAALMRHQSHGGNIMKKQIRKIIQIDEERCDGCGLCVLDCAEGAIAIIDGKAKLVKDSYCDGLGACLGACPQDALHIIEREADEFDEEAAMEHVRRRDAATGQPPQPVRPHHSGGCPGSMVRSFGATGQQSPQLAQAHQPAAGPGHWPLKIRLVPPTAPFLKGADVLVAADCAAAASPQFHSRFAAGKVVLIGCPKFDDTAAYAQRLADILTTSGIASLTVLRMEVPCCRGLSEAVNSAVRQSGSSVQINEVIMTCQGHEAQNTLFG</sequence>
<protein>
    <submittedName>
        <fullName evidence="3">4Fe-4S ferredoxin iron-sulfur binding domain-containing protein</fullName>
    </submittedName>
</protein>
<dbReference type="Proteomes" id="UP000002710">
    <property type="component" value="Chromosome"/>
</dbReference>
<keyword evidence="4" id="KW-1185">Reference proteome</keyword>
<feature type="domain" description="4Fe-4S ferredoxin-type" evidence="2">
    <location>
        <begin position="75"/>
        <end position="104"/>
    </location>
</feature>
<dbReference type="InterPro" id="IPR052911">
    <property type="entry name" value="Corrinoid_activation_enz"/>
</dbReference>
<organism evidence="3 4">
    <name type="scientific">Oleidesulfovibrio alaskensis (strain ATCC BAA-1058 / DSM 17464 / G20)</name>
    <name type="common">Desulfovibrio alaskensis</name>
    <dbReference type="NCBI Taxonomy" id="207559"/>
    <lineage>
        <taxon>Bacteria</taxon>
        <taxon>Pseudomonadati</taxon>
        <taxon>Thermodesulfobacteriota</taxon>
        <taxon>Desulfovibrionia</taxon>
        <taxon>Desulfovibrionales</taxon>
        <taxon>Desulfovibrionaceae</taxon>
        <taxon>Oleidesulfovibrio</taxon>
    </lineage>
</organism>
<dbReference type="SUPFAM" id="SSF54862">
    <property type="entry name" value="4Fe-4S ferredoxins"/>
    <property type="match status" value="1"/>
</dbReference>
<dbReference type="STRING" id="207559.Dde_2642"/>
<dbReference type="InterPro" id="IPR017896">
    <property type="entry name" value="4Fe4S_Fe-S-bd"/>
</dbReference>
<feature type="domain" description="4Fe-4S ferredoxin-type" evidence="2">
    <location>
        <begin position="45"/>
        <end position="74"/>
    </location>
</feature>